<feature type="non-terminal residue" evidence="1">
    <location>
        <position position="81"/>
    </location>
</feature>
<comment type="caution">
    <text evidence="1">The sequence shown here is derived from an EMBL/GenBank/DDBJ whole genome shotgun (WGS) entry which is preliminary data.</text>
</comment>
<sequence length="81" mass="9555">PITAEKLNYLNEEVIRFGKLINNLNLLKQFESESGKFKAETIFLDDLIVDLYNDFIVDANKKRIRLDYEVEPHHPYRITGD</sequence>
<evidence type="ECO:0000313" key="1">
    <source>
        <dbReference type="EMBL" id="MDV2687515.1"/>
    </source>
</evidence>
<name>A0ABU3XI46_9BACI</name>
<feature type="non-terminal residue" evidence="1">
    <location>
        <position position="1"/>
    </location>
</feature>
<dbReference type="GO" id="GO:0016301">
    <property type="term" value="F:kinase activity"/>
    <property type="evidence" value="ECO:0007669"/>
    <property type="project" value="UniProtKB-KW"/>
</dbReference>
<keyword evidence="1" id="KW-0808">Transferase</keyword>
<dbReference type="Proteomes" id="UP001287282">
    <property type="component" value="Unassembled WGS sequence"/>
</dbReference>
<dbReference type="EMBL" id="JAWJBA010000838">
    <property type="protein sequence ID" value="MDV2687515.1"/>
    <property type="molecule type" value="Genomic_DNA"/>
</dbReference>
<evidence type="ECO:0000313" key="2">
    <source>
        <dbReference type="Proteomes" id="UP001287282"/>
    </source>
</evidence>
<protein>
    <submittedName>
        <fullName evidence="1">Two-component sensor histidine kinase</fullName>
    </submittedName>
</protein>
<keyword evidence="1" id="KW-0418">Kinase</keyword>
<gene>
    <name evidence="1" type="ORF">RYX56_24515</name>
</gene>
<organism evidence="1 2">
    <name type="scientific">Alkalihalophilus lindianensis</name>
    <dbReference type="NCBI Taxonomy" id="1630542"/>
    <lineage>
        <taxon>Bacteria</taxon>
        <taxon>Bacillati</taxon>
        <taxon>Bacillota</taxon>
        <taxon>Bacilli</taxon>
        <taxon>Bacillales</taxon>
        <taxon>Bacillaceae</taxon>
        <taxon>Alkalihalophilus</taxon>
    </lineage>
</organism>
<keyword evidence="2" id="KW-1185">Reference proteome</keyword>
<proteinExistence type="predicted"/>
<accession>A0ABU3XI46</accession>
<reference evidence="1 2" key="1">
    <citation type="submission" date="2023-10" db="EMBL/GenBank/DDBJ databases">
        <title>Screening of Alkalihalobacillus lindianensis BZ-TG-R113 and Its Alleviation of Salt Stress on Rapeseed Growth.</title>
        <authorList>
            <person name="Zhao B."/>
            <person name="Guo T."/>
        </authorList>
    </citation>
    <scope>NUCLEOTIDE SEQUENCE [LARGE SCALE GENOMIC DNA]</scope>
    <source>
        <strain evidence="1 2">BZ-TG-R113</strain>
    </source>
</reference>